<dbReference type="Proteomes" id="UP001489897">
    <property type="component" value="Unassembled WGS sequence"/>
</dbReference>
<accession>A0ABU9S2I3</accession>
<comment type="caution">
    <text evidence="1">The sequence shown here is derived from an EMBL/GenBank/DDBJ whole genome shotgun (WGS) entry which is preliminary data.</text>
</comment>
<evidence type="ECO:0000313" key="1">
    <source>
        <dbReference type="EMBL" id="MEM5426536.1"/>
    </source>
</evidence>
<dbReference type="EMBL" id="JAYMRV010000018">
    <property type="protein sequence ID" value="MEM5426536.1"/>
    <property type="molecule type" value="Genomic_DNA"/>
</dbReference>
<sequence>MRRIGAFCISTWLAAAVLFLGRHSVPLMALSGVIVFAGFDLFRPDSGDR</sequence>
<dbReference type="RefSeq" id="WP_176732918.1">
    <property type="nucleotide sequence ID" value="NZ_JAYMRV010000018.1"/>
</dbReference>
<proteinExistence type="predicted"/>
<evidence type="ECO:0000313" key="2">
    <source>
        <dbReference type="Proteomes" id="UP001489897"/>
    </source>
</evidence>
<gene>
    <name evidence="1" type="ORF">VSR73_36840</name>
</gene>
<reference evidence="1 2" key="1">
    <citation type="submission" date="2024-01" db="EMBL/GenBank/DDBJ databases">
        <title>The diversity of rhizobia nodulating Mimosa spp. in eleven states of Brazil covering several biomes is determined by host plant, location, and edaphic factors.</title>
        <authorList>
            <person name="Rouws L."/>
            <person name="Barauna A."/>
            <person name="Beukes C."/>
            <person name="De Faria S.M."/>
            <person name="Gross E."/>
            <person name="Dos Reis Junior F.B."/>
            <person name="Simon M."/>
            <person name="Maluk M."/>
            <person name="Odee D.W."/>
            <person name="Kenicer G."/>
            <person name="Young J.P.W."/>
            <person name="Reis V.M."/>
            <person name="Zilli J."/>
            <person name="James E.K."/>
        </authorList>
    </citation>
    <scope>NUCLEOTIDE SEQUENCE [LARGE SCALE GENOMIC DNA]</scope>
    <source>
        <strain evidence="1 2">JPY167</strain>
    </source>
</reference>
<name>A0ABU9S2I3_9BURK</name>
<keyword evidence="2" id="KW-1185">Reference proteome</keyword>
<organism evidence="1 2">
    <name type="scientific">Paraburkholderia ferrariae</name>
    <dbReference type="NCBI Taxonomy" id="386056"/>
    <lineage>
        <taxon>Bacteria</taxon>
        <taxon>Pseudomonadati</taxon>
        <taxon>Pseudomonadota</taxon>
        <taxon>Betaproteobacteria</taxon>
        <taxon>Burkholderiales</taxon>
        <taxon>Burkholderiaceae</taxon>
        <taxon>Paraburkholderia</taxon>
    </lineage>
</organism>
<protein>
    <submittedName>
        <fullName evidence="1">Uncharacterized protein</fullName>
    </submittedName>
</protein>